<dbReference type="RefSeq" id="WP_286290302.1">
    <property type="nucleotide sequence ID" value="NZ_JASXSZ010000007.1"/>
</dbReference>
<dbReference type="SUPFAM" id="SSF161098">
    <property type="entry name" value="MetI-like"/>
    <property type="match status" value="1"/>
</dbReference>
<gene>
    <name evidence="11" type="ORF">QSV35_18110</name>
</gene>
<comment type="similarity">
    <text evidence="2">Belongs to the binding-protein-dependent transport system permease family. MalFG subfamily.</text>
</comment>
<keyword evidence="5" id="KW-0762">Sugar transport</keyword>
<accession>A0ABT7N3J2</accession>
<dbReference type="PROSITE" id="PS50928">
    <property type="entry name" value="ABC_TM1"/>
    <property type="match status" value="1"/>
</dbReference>
<evidence type="ECO:0000259" key="10">
    <source>
        <dbReference type="PROSITE" id="PS50928"/>
    </source>
</evidence>
<organism evidence="11 12">
    <name type="scientific">Microbacterium candidum</name>
    <dbReference type="NCBI Taxonomy" id="3041922"/>
    <lineage>
        <taxon>Bacteria</taxon>
        <taxon>Bacillati</taxon>
        <taxon>Actinomycetota</taxon>
        <taxon>Actinomycetes</taxon>
        <taxon>Micrococcales</taxon>
        <taxon>Microbacteriaceae</taxon>
        <taxon>Microbacterium</taxon>
    </lineage>
</organism>
<evidence type="ECO:0000313" key="12">
    <source>
        <dbReference type="Proteomes" id="UP001235064"/>
    </source>
</evidence>
<evidence type="ECO:0000256" key="4">
    <source>
        <dbReference type="ARBA" id="ARBA00022475"/>
    </source>
</evidence>
<evidence type="ECO:0000256" key="3">
    <source>
        <dbReference type="ARBA" id="ARBA00022448"/>
    </source>
</evidence>
<dbReference type="InterPro" id="IPR000515">
    <property type="entry name" value="MetI-like"/>
</dbReference>
<evidence type="ECO:0000313" key="11">
    <source>
        <dbReference type="EMBL" id="MDL9981251.1"/>
    </source>
</evidence>
<protein>
    <submittedName>
        <fullName evidence="11">Sugar ABC transporter permease</fullName>
    </submittedName>
</protein>
<feature type="transmembrane region" description="Helical" evidence="9">
    <location>
        <begin position="300"/>
        <end position="321"/>
    </location>
</feature>
<dbReference type="EMBL" id="JASXSZ010000007">
    <property type="protein sequence ID" value="MDL9981251.1"/>
    <property type="molecule type" value="Genomic_DNA"/>
</dbReference>
<dbReference type="InterPro" id="IPR050901">
    <property type="entry name" value="BP-dep_ABC_trans_perm"/>
</dbReference>
<keyword evidence="6 9" id="KW-0812">Transmembrane</keyword>
<feature type="transmembrane region" description="Helical" evidence="9">
    <location>
        <begin position="199"/>
        <end position="221"/>
    </location>
</feature>
<evidence type="ECO:0000256" key="1">
    <source>
        <dbReference type="ARBA" id="ARBA00004651"/>
    </source>
</evidence>
<feature type="transmembrane region" description="Helical" evidence="9">
    <location>
        <begin position="123"/>
        <end position="149"/>
    </location>
</feature>
<keyword evidence="7 9" id="KW-1133">Transmembrane helix</keyword>
<evidence type="ECO:0000256" key="9">
    <source>
        <dbReference type="RuleBase" id="RU363032"/>
    </source>
</evidence>
<dbReference type="PANTHER" id="PTHR32243:SF50">
    <property type="entry name" value="MALTOSE_MALTODEXTRIN TRANSPORT SYSTEM PERMEASE PROTEIN MALG"/>
    <property type="match status" value="1"/>
</dbReference>
<keyword evidence="4" id="KW-1003">Cell membrane</keyword>
<sequence>MSDNTSGTKTTADLDELAVGEVDARSVALAGAEVTTRALDAGTRGTGAPAPRRPFPRYFRETGWRHIIGIVMLVFAAFPLVYVLSASLTPGGTLLSTNGLFSSVSFQNYIDLFSDPVRPYANWYVNTLVIGLSAALGSVFLCALAAYSFSRMRFKGRRGGLLTLLLVQMFPQLLAVVSIFLLMSAIGDIFPALGLNSQIGLIMIYLGGALGANTFLMYGFFNTVPAEIDEAAKIDGAGHARIFFTIILRLVAPILAVIGLLAFIGITGDFLIASTVLIDPDKQTLAVGLYQYVSTDAKQWGVFSAGAVLAAILPVALFLSLQRYIVGGLTAGSVK</sequence>
<keyword evidence="8 9" id="KW-0472">Membrane</keyword>
<name>A0ABT7N3J2_9MICO</name>
<evidence type="ECO:0000256" key="8">
    <source>
        <dbReference type="ARBA" id="ARBA00023136"/>
    </source>
</evidence>
<dbReference type="Pfam" id="PF00528">
    <property type="entry name" value="BPD_transp_1"/>
    <property type="match status" value="1"/>
</dbReference>
<feature type="transmembrane region" description="Helical" evidence="9">
    <location>
        <begin position="242"/>
        <end position="266"/>
    </location>
</feature>
<dbReference type="PANTHER" id="PTHR32243">
    <property type="entry name" value="MALTOSE TRANSPORT SYSTEM PERMEASE-RELATED"/>
    <property type="match status" value="1"/>
</dbReference>
<evidence type="ECO:0000256" key="6">
    <source>
        <dbReference type="ARBA" id="ARBA00022692"/>
    </source>
</evidence>
<dbReference type="CDD" id="cd06261">
    <property type="entry name" value="TM_PBP2"/>
    <property type="match status" value="1"/>
</dbReference>
<dbReference type="InterPro" id="IPR035906">
    <property type="entry name" value="MetI-like_sf"/>
</dbReference>
<comment type="caution">
    <text evidence="11">The sequence shown here is derived from an EMBL/GenBank/DDBJ whole genome shotgun (WGS) entry which is preliminary data.</text>
</comment>
<dbReference type="Gene3D" id="1.10.3720.10">
    <property type="entry name" value="MetI-like"/>
    <property type="match status" value="1"/>
</dbReference>
<reference evidence="11 12" key="1">
    <citation type="submission" date="2023-06" db="EMBL/GenBank/DDBJ databases">
        <title>Microbacterium sp. nov., isolated from a waste landfill.</title>
        <authorList>
            <person name="Wen W."/>
        </authorList>
    </citation>
    <scope>NUCLEOTIDE SEQUENCE [LARGE SCALE GENOMIC DNA]</scope>
    <source>
        <strain evidence="11 12">ASV49</strain>
    </source>
</reference>
<feature type="domain" description="ABC transmembrane type-1" evidence="10">
    <location>
        <begin position="124"/>
        <end position="321"/>
    </location>
</feature>
<dbReference type="Proteomes" id="UP001235064">
    <property type="component" value="Unassembled WGS sequence"/>
</dbReference>
<feature type="transmembrane region" description="Helical" evidence="9">
    <location>
        <begin position="161"/>
        <end position="187"/>
    </location>
</feature>
<feature type="transmembrane region" description="Helical" evidence="9">
    <location>
        <begin position="67"/>
        <end position="88"/>
    </location>
</feature>
<evidence type="ECO:0000256" key="5">
    <source>
        <dbReference type="ARBA" id="ARBA00022597"/>
    </source>
</evidence>
<evidence type="ECO:0000256" key="2">
    <source>
        <dbReference type="ARBA" id="ARBA00009047"/>
    </source>
</evidence>
<comment type="subcellular location">
    <subcellularLocation>
        <location evidence="1 9">Cell membrane</location>
        <topology evidence="1 9">Multi-pass membrane protein</topology>
    </subcellularLocation>
</comment>
<evidence type="ECO:0000256" key="7">
    <source>
        <dbReference type="ARBA" id="ARBA00022989"/>
    </source>
</evidence>
<proteinExistence type="inferred from homology"/>
<keyword evidence="3 9" id="KW-0813">Transport</keyword>
<keyword evidence="12" id="KW-1185">Reference proteome</keyword>